<dbReference type="PROSITE" id="PS51186">
    <property type="entry name" value="GNAT"/>
    <property type="match status" value="1"/>
</dbReference>
<dbReference type="PANTHER" id="PTHR43415:SF3">
    <property type="entry name" value="GNAT-FAMILY ACETYLTRANSFERASE"/>
    <property type="match status" value="1"/>
</dbReference>
<dbReference type="InterPro" id="IPR016181">
    <property type="entry name" value="Acyl_CoA_acyltransferase"/>
</dbReference>
<dbReference type="SUPFAM" id="SSF55729">
    <property type="entry name" value="Acyl-CoA N-acyltransferases (Nat)"/>
    <property type="match status" value="1"/>
</dbReference>
<organism evidence="2 3">
    <name type="scientific">Domibacillus iocasae</name>
    <dbReference type="NCBI Taxonomy" id="1714016"/>
    <lineage>
        <taxon>Bacteria</taxon>
        <taxon>Bacillati</taxon>
        <taxon>Bacillota</taxon>
        <taxon>Bacilli</taxon>
        <taxon>Bacillales</taxon>
        <taxon>Bacillaceae</taxon>
        <taxon>Domibacillus</taxon>
    </lineage>
</organism>
<dbReference type="NCBIfam" id="TIGR03585">
    <property type="entry name" value="PseH"/>
    <property type="match status" value="1"/>
</dbReference>
<keyword evidence="2" id="KW-0808">Transferase</keyword>
<dbReference type="RefSeq" id="WP_069937220.1">
    <property type="nucleotide sequence ID" value="NZ_MAMP01000006.1"/>
</dbReference>
<dbReference type="STRING" id="1714016.BA724_15855"/>
<dbReference type="Pfam" id="PF13420">
    <property type="entry name" value="Acetyltransf_4"/>
    <property type="match status" value="1"/>
</dbReference>
<accession>A0A1E7DSL0</accession>
<protein>
    <submittedName>
        <fullName evidence="2">UDP-4-amino-4, 6-dideoxy-N-acetyl-beta-L-altrosamine N-acetyltransferase</fullName>
    </submittedName>
</protein>
<keyword evidence="3" id="KW-1185">Reference proteome</keyword>
<evidence type="ECO:0000313" key="3">
    <source>
        <dbReference type="Proteomes" id="UP000095658"/>
    </source>
</evidence>
<dbReference type="InterPro" id="IPR000182">
    <property type="entry name" value="GNAT_dom"/>
</dbReference>
<dbReference type="EMBL" id="MAMP01000006">
    <property type="protein sequence ID" value="OES46062.1"/>
    <property type="molecule type" value="Genomic_DNA"/>
</dbReference>
<sequence length="185" mass="21874">MSFKNKAELKEVQEKDLKLILDWRNQEWIRDCMYNREVISMEQHLKWFEKLQKSETSISRIFYYGGIPYGILNVNDIDKVNKRCEWGFYIGSEDALRGMGTILGFTSLNYIFNHIPVRKICAEVIGSNKKSISFHRKMGFVQEGLLRKQIVRDGLDVDIVLYGMFKEEWSKKSARIQMKIEGRYV</sequence>
<dbReference type="PANTHER" id="PTHR43415">
    <property type="entry name" value="SPERMIDINE N(1)-ACETYLTRANSFERASE"/>
    <property type="match status" value="1"/>
</dbReference>
<reference evidence="2 3" key="1">
    <citation type="submission" date="2016-06" db="EMBL/GenBank/DDBJ databases">
        <title>Domibacillus iocasae genome sequencing.</title>
        <authorList>
            <person name="Verma A."/>
            <person name="Pal Y."/>
            <person name="Ojha A.K."/>
            <person name="Krishnamurthi S."/>
        </authorList>
    </citation>
    <scope>NUCLEOTIDE SEQUENCE [LARGE SCALE GENOMIC DNA]</scope>
    <source>
        <strain evidence="2 3">DSM 29979</strain>
    </source>
</reference>
<comment type="caution">
    <text evidence="2">The sequence shown here is derived from an EMBL/GenBank/DDBJ whole genome shotgun (WGS) entry which is preliminary data.</text>
</comment>
<dbReference type="Gene3D" id="3.40.630.30">
    <property type="match status" value="1"/>
</dbReference>
<dbReference type="GO" id="GO:0016747">
    <property type="term" value="F:acyltransferase activity, transferring groups other than amino-acyl groups"/>
    <property type="evidence" value="ECO:0007669"/>
    <property type="project" value="InterPro"/>
</dbReference>
<gene>
    <name evidence="2" type="ORF">BA724_15855</name>
</gene>
<name>A0A1E7DSL0_9BACI</name>
<proteinExistence type="predicted"/>
<dbReference type="InterPro" id="IPR020036">
    <property type="entry name" value="PseH"/>
</dbReference>
<dbReference type="OrthoDB" id="9795206at2"/>
<evidence type="ECO:0000313" key="2">
    <source>
        <dbReference type="EMBL" id="OES46062.1"/>
    </source>
</evidence>
<dbReference type="AlphaFoldDB" id="A0A1E7DSL0"/>
<dbReference type="Proteomes" id="UP000095658">
    <property type="component" value="Unassembled WGS sequence"/>
</dbReference>
<feature type="domain" description="N-acetyltransferase" evidence="1">
    <location>
        <begin position="7"/>
        <end position="158"/>
    </location>
</feature>
<evidence type="ECO:0000259" key="1">
    <source>
        <dbReference type="PROSITE" id="PS51186"/>
    </source>
</evidence>